<feature type="compositionally biased region" description="Low complexity" evidence="1">
    <location>
        <begin position="243"/>
        <end position="256"/>
    </location>
</feature>
<reference evidence="2" key="1">
    <citation type="journal article" date="2020" name="Stud. Mycol.">
        <title>101 Dothideomycetes genomes: a test case for predicting lifestyles and emergence of pathogens.</title>
        <authorList>
            <person name="Haridas S."/>
            <person name="Albert R."/>
            <person name="Binder M."/>
            <person name="Bloem J."/>
            <person name="Labutti K."/>
            <person name="Salamov A."/>
            <person name="Andreopoulos B."/>
            <person name="Baker S."/>
            <person name="Barry K."/>
            <person name="Bills G."/>
            <person name="Bluhm B."/>
            <person name="Cannon C."/>
            <person name="Castanera R."/>
            <person name="Culley D."/>
            <person name="Daum C."/>
            <person name="Ezra D."/>
            <person name="Gonzalez J."/>
            <person name="Henrissat B."/>
            <person name="Kuo A."/>
            <person name="Liang C."/>
            <person name="Lipzen A."/>
            <person name="Lutzoni F."/>
            <person name="Magnuson J."/>
            <person name="Mondo S."/>
            <person name="Nolan M."/>
            <person name="Ohm R."/>
            <person name="Pangilinan J."/>
            <person name="Park H.-J."/>
            <person name="Ramirez L."/>
            <person name="Alfaro M."/>
            <person name="Sun H."/>
            <person name="Tritt A."/>
            <person name="Yoshinaga Y."/>
            <person name="Zwiers L.-H."/>
            <person name="Turgeon B."/>
            <person name="Goodwin S."/>
            <person name="Spatafora J."/>
            <person name="Crous P."/>
            <person name="Grigoriev I."/>
        </authorList>
    </citation>
    <scope>NUCLEOTIDE SEQUENCE</scope>
    <source>
        <strain evidence="2">CBS 113818</strain>
    </source>
</reference>
<accession>A0A6A7ACJ2</accession>
<feature type="compositionally biased region" description="Basic and acidic residues" evidence="1">
    <location>
        <begin position="568"/>
        <end position="588"/>
    </location>
</feature>
<evidence type="ECO:0000313" key="3">
    <source>
        <dbReference type="Proteomes" id="UP000799424"/>
    </source>
</evidence>
<dbReference type="Proteomes" id="UP000799424">
    <property type="component" value="Unassembled WGS sequence"/>
</dbReference>
<feature type="region of interest" description="Disordered" evidence="1">
    <location>
        <begin position="243"/>
        <end position="318"/>
    </location>
</feature>
<feature type="compositionally biased region" description="Basic residues" evidence="1">
    <location>
        <begin position="283"/>
        <end position="295"/>
    </location>
</feature>
<name>A0A6A7ACJ2_9PLEO</name>
<dbReference type="OrthoDB" id="3786150at2759"/>
<evidence type="ECO:0000313" key="2">
    <source>
        <dbReference type="EMBL" id="KAF2830305.1"/>
    </source>
</evidence>
<feature type="region of interest" description="Disordered" evidence="1">
    <location>
        <begin position="641"/>
        <end position="671"/>
    </location>
</feature>
<feature type="region of interest" description="Disordered" evidence="1">
    <location>
        <begin position="191"/>
        <end position="212"/>
    </location>
</feature>
<dbReference type="AlphaFoldDB" id="A0A6A7ACJ2"/>
<evidence type="ECO:0000256" key="1">
    <source>
        <dbReference type="SAM" id="MobiDB-lite"/>
    </source>
</evidence>
<proteinExistence type="predicted"/>
<gene>
    <name evidence="2" type="ORF">CC86DRAFT_452768</name>
</gene>
<dbReference type="EMBL" id="MU006219">
    <property type="protein sequence ID" value="KAF2830305.1"/>
    <property type="molecule type" value="Genomic_DNA"/>
</dbReference>
<organism evidence="2 3">
    <name type="scientific">Ophiobolus disseminans</name>
    <dbReference type="NCBI Taxonomy" id="1469910"/>
    <lineage>
        <taxon>Eukaryota</taxon>
        <taxon>Fungi</taxon>
        <taxon>Dikarya</taxon>
        <taxon>Ascomycota</taxon>
        <taxon>Pezizomycotina</taxon>
        <taxon>Dothideomycetes</taxon>
        <taxon>Pleosporomycetidae</taxon>
        <taxon>Pleosporales</taxon>
        <taxon>Pleosporineae</taxon>
        <taxon>Phaeosphaeriaceae</taxon>
        <taxon>Ophiobolus</taxon>
    </lineage>
</organism>
<sequence length="791" mass="88022">MVDKTSQRRCGSRNSEFLFWAIPSRISSYTRSKRLKGVQRVILCQARLQVRRRARRPWSSRSFEFLLELRRLAINSIHFLFVPLCVCCRSLNAFVLQRDTHAPQSRPNVFSPSQHCRLSSIKPFHVITQSFQRACTMRDAPLHTYTAPTTAAEQSFLHAPTHIYSPHLQPDQFSTTITSRTKVTNPSIIAMSKRSAPSSPVDEYVNPKKQKVTDIVEDAAPAPLTPDTTPNASEAGTIDAAATTVATEADSTTVETDTAKPMDVDPSATAETDAPMPQEGKVKGKAKKVTLKKAGPKQVAPKKEKKEKKDSPKKPPVHEAFVAWKPEVTVPPTNPFWGIKPESGDALPHPIQPSARDSDAATNPPIWEDRGYRFKRGNRHVKYYGPVAPDNAENLPDLDQENLLVLNLIDMRPTSKHDQSPRRHPTFYVYEHGKPKDWNDMQSIKALNDRRGQAIDRITMDAPWTRLEREYLAGLCNEFPNASIWELTMRHNDRFKNRESTADTALADTPFSTGRTVESVRHQYMTYKPVYDRGQAPEGVRHRNDNSAEGKGLRASMKVENAFGKPNKALEKEFDEKSGPHEEAKDADGSDDEAVVPVEQQPKLSSQDEELFAMAGGYDDGEIRASAPALPADNFLSLDYADSPLTDMEDLSPSASPSPASPTDDEEMTEIAPEPETVDATAVETEDLPPRASSAVNFPEVDDEVSIEEEAVAIEKLIDDTTTTSQAFQFRTEDEALDDEPSTGVETVTESVEITVNAPVQVTTTATARPPSLHAIRRICLNEEYDDEEEL</sequence>
<feature type="compositionally biased region" description="Basic and acidic residues" evidence="1">
    <location>
        <begin position="301"/>
        <end position="317"/>
    </location>
</feature>
<feature type="compositionally biased region" description="Low complexity" evidence="1">
    <location>
        <begin position="652"/>
        <end position="662"/>
    </location>
</feature>
<feature type="region of interest" description="Disordered" evidence="1">
    <location>
        <begin position="533"/>
        <end position="608"/>
    </location>
</feature>
<protein>
    <submittedName>
        <fullName evidence="2">Uncharacterized protein</fullName>
    </submittedName>
</protein>
<feature type="compositionally biased region" description="Basic and acidic residues" evidence="1">
    <location>
        <begin position="539"/>
        <end position="552"/>
    </location>
</feature>
<keyword evidence="3" id="KW-1185">Reference proteome</keyword>